<accession>A0ABW0R4D3</accession>
<dbReference type="EMBL" id="JBHSNC010000053">
    <property type="protein sequence ID" value="MFC5531349.1"/>
    <property type="molecule type" value="Genomic_DNA"/>
</dbReference>
<dbReference type="GO" id="GO:0016853">
    <property type="term" value="F:isomerase activity"/>
    <property type="evidence" value="ECO:0007669"/>
    <property type="project" value="UniProtKB-KW"/>
</dbReference>
<dbReference type="SUPFAM" id="SSF51556">
    <property type="entry name" value="Metallo-dependent hydrolases"/>
    <property type="match status" value="1"/>
</dbReference>
<sequence>METMKIAGTTLHLHTIADAVETIVRQTPVTDMHTHLFASEFESLCLWELDDLLTYHYLISETFRWIDMPYEQFWSLSKREQADLIWRTLFVEHSPISEAASGVLNVFRQLGLDTSSRDLQTYRDAWARMTVDGHIDDVMRTAGVRDIVMTNDPLDASERATWERGGGKGDPRFHAALRVDPLLNDWDNAWPQLAGLGYRVSADWTEETVREVRRFLGEWIDRMDALYLAVSMPGDFVYPATDHRTRMIDEAMVPACQEAGIPFALMIGVRRRVNPGLQLAGDMSMKSDVGAVESLCRAYPEQKFLITMLARENQHELAVLARKFRNLMVFGCWWFLHIESMVREMTEMRLELLGLSVIPQHSDCRIFGQLLYKWEYSRRIIAQTLIQKYTRVLETGWTVTEDDVRRDCADLFGGNFWRFLGKPVPAVERGEAR</sequence>
<organism evidence="1 2">
    <name type="scientific">Cohnella yongneupensis</name>
    <dbReference type="NCBI Taxonomy" id="425006"/>
    <lineage>
        <taxon>Bacteria</taxon>
        <taxon>Bacillati</taxon>
        <taxon>Bacillota</taxon>
        <taxon>Bacilli</taxon>
        <taxon>Bacillales</taxon>
        <taxon>Paenibacillaceae</taxon>
        <taxon>Cohnella</taxon>
    </lineage>
</organism>
<reference evidence="2" key="1">
    <citation type="journal article" date="2019" name="Int. J. Syst. Evol. Microbiol.">
        <title>The Global Catalogue of Microorganisms (GCM) 10K type strain sequencing project: providing services to taxonomists for standard genome sequencing and annotation.</title>
        <authorList>
            <consortium name="The Broad Institute Genomics Platform"/>
            <consortium name="The Broad Institute Genome Sequencing Center for Infectious Disease"/>
            <person name="Wu L."/>
            <person name="Ma J."/>
        </authorList>
    </citation>
    <scope>NUCLEOTIDE SEQUENCE [LARGE SCALE GENOMIC DNA]</scope>
    <source>
        <strain evidence="2">CGMCC 1.18578</strain>
    </source>
</reference>
<dbReference type="Gene3D" id="1.10.2020.10">
    <property type="entry name" value="uronate isomerase, domain 2, chain A"/>
    <property type="match status" value="1"/>
</dbReference>
<protein>
    <submittedName>
        <fullName evidence="1">Glucuronate isomerase</fullName>
    </submittedName>
</protein>
<dbReference type="InterPro" id="IPR032466">
    <property type="entry name" value="Metal_Hydrolase"/>
</dbReference>
<proteinExistence type="predicted"/>
<keyword evidence="1" id="KW-0413">Isomerase</keyword>
<evidence type="ECO:0000313" key="2">
    <source>
        <dbReference type="Proteomes" id="UP001596108"/>
    </source>
</evidence>
<keyword evidence="2" id="KW-1185">Reference proteome</keyword>
<comment type="caution">
    <text evidence="1">The sequence shown here is derived from an EMBL/GenBank/DDBJ whole genome shotgun (WGS) entry which is preliminary data.</text>
</comment>
<evidence type="ECO:0000313" key="1">
    <source>
        <dbReference type="EMBL" id="MFC5531349.1"/>
    </source>
</evidence>
<name>A0ABW0R4D3_9BACL</name>
<dbReference type="RefSeq" id="WP_378113305.1">
    <property type="nucleotide sequence ID" value="NZ_JBHSNC010000053.1"/>
</dbReference>
<dbReference type="Proteomes" id="UP001596108">
    <property type="component" value="Unassembled WGS sequence"/>
</dbReference>
<dbReference type="Gene3D" id="3.20.20.140">
    <property type="entry name" value="Metal-dependent hydrolases"/>
    <property type="match status" value="1"/>
</dbReference>
<gene>
    <name evidence="1" type="ORF">ACFPQ4_18170</name>
</gene>